<evidence type="ECO:0000259" key="3">
    <source>
        <dbReference type="PROSITE" id="PS51459"/>
    </source>
</evidence>
<feature type="binding site" evidence="1">
    <location>
        <position position="225"/>
    </location>
    <ligand>
        <name>ATP</name>
        <dbReference type="ChEBI" id="CHEBI:30616"/>
    </ligand>
</feature>
<dbReference type="EMBL" id="CP073767">
    <property type="protein sequence ID" value="UWZ54373.1"/>
    <property type="molecule type" value="Genomic_DNA"/>
</dbReference>
<keyword evidence="1" id="KW-0067">ATP-binding</keyword>
<keyword evidence="5" id="KW-1185">Reference proteome</keyword>
<dbReference type="PROSITE" id="PS51459">
    <property type="entry name" value="FIDO"/>
    <property type="match status" value="1"/>
</dbReference>
<accession>A0A9Q9IJT5</accession>
<dbReference type="SUPFAM" id="SSF140931">
    <property type="entry name" value="Fic-like"/>
    <property type="match status" value="1"/>
</dbReference>
<keyword evidence="1" id="KW-0547">Nucleotide-binding</keyword>
<proteinExistence type="predicted"/>
<dbReference type="Pfam" id="PF13784">
    <property type="entry name" value="Fic_N"/>
    <property type="match status" value="1"/>
</dbReference>
<dbReference type="InterPro" id="IPR040198">
    <property type="entry name" value="Fido_containing"/>
</dbReference>
<evidence type="ECO:0000313" key="4">
    <source>
        <dbReference type="EMBL" id="UWZ54373.1"/>
    </source>
</evidence>
<dbReference type="Pfam" id="PF02661">
    <property type="entry name" value="Fic"/>
    <property type="match status" value="1"/>
</dbReference>
<feature type="binding site" evidence="1">
    <location>
        <begin position="230"/>
        <end position="236"/>
    </location>
    <ligand>
        <name>ATP</name>
        <dbReference type="ChEBI" id="CHEBI:30616"/>
    </ligand>
</feature>
<dbReference type="GO" id="GO:0005524">
    <property type="term" value="F:ATP binding"/>
    <property type="evidence" value="ECO:0007669"/>
    <property type="project" value="UniProtKB-KW"/>
</dbReference>
<dbReference type="Gene3D" id="1.10.3290.10">
    <property type="entry name" value="Fido-like domain"/>
    <property type="match status" value="1"/>
</dbReference>
<dbReference type="PANTHER" id="PTHR13504">
    <property type="entry name" value="FIDO DOMAIN-CONTAINING PROTEIN DDB_G0283145"/>
    <property type="match status" value="1"/>
</dbReference>
<dbReference type="InterPro" id="IPR025758">
    <property type="entry name" value="Fic/DOC_N"/>
</dbReference>
<gene>
    <name evidence="4" type="ORF">Daura_49355</name>
</gene>
<reference evidence="4" key="1">
    <citation type="submission" date="2021-04" db="EMBL/GenBank/DDBJ databases">
        <title>Dactylosporangium aurantiacum NRRL B-8018 full assembly.</title>
        <authorList>
            <person name="Hartkoorn R.C."/>
            <person name="Beaudoing E."/>
            <person name="Hot D."/>
        </authorList>
    </citation>
    <scope>NUCLEOTIDE SEQUENCE</scope>
    <source>
        <strain evidence="4">NRRL B-8018</strain>
    </source>
</reference>
<dbReference type="InterPro" id="IPR036597">
    <property type="entry name" value="Fido-like_dom_sf"/>
</dbReference>
<evidence type="ECO:0000313" key="5">
    <source>
        <dbReference type="Proteomes" id="UP001058003"/>
    </source>
</evidence>
<sequence length="400" mass="44275">MDLDALRRSQTGQLVPITGADLRTGTDFHYFAYVPNPLPASPALQLRTLDLATKAAMAVARLDQAVAQIPNPQLLVRPIIRREAVSTSALEGTYAAFDEVLEADFLAESQQTTEQREIFNYVRATETALRLLKTYPISRTLLGQTQKEIVAGTPDDSYEAGDLRRHQVAIGSKGRPVTDARLVPAPPGSHLEEGFSEWEKWINAENYISPIVKLALGHYQFEALHPYNNGNGRLGRLIMLLQLMQDGVLRQPVLSLAPWLDEHKHEYIEGLLDVSLTGDFDSWVSFISEGVRVQADDAVQATLDLVALKEAMVKSLRDAGVRSAALELAEMLIGFPVIDVPTAANLLRKPFETANQAVAKLVKHGILHEITGRRVNRLFMCNEVLRIVTGRRQGSNPTLF</sequence>
<feature type="active site" evidence="2">
    <location>
        <position position="225"/>
    </location>
</feature>
<protein>
    <submittedName>
        <fullName evidence="4">Fic family protein</fullName>
    </submittedName>
</protein>
<dbReference type="PIRSF" id="PIRSF038925">
    <property type="entry name" value="AMP-prot_trans"/>
    <property type="match status" value="1"/>
</dbReference>
<feature type="binding site" evidence="1">
    <location>
        <position position="91"/>
    </location>
    <ligand>
        <name>ATP</name>
        <dbReference type="ChEBI" id="CHEBI:30616"/>
    </ligand>
</feature>
<dbReference type="RefSeq" id="WP_033365039.1">
    <property type="nucleotide sequence ID" value="NZ_CP073767.1"/>
</dbReference>
<dbReference type="KEGG" id="daur:Daura_49355"/>
<dbReference type="AlphaFoldDB" id="A0A9Q9IJT5"/>
<dbReference type="Proteomes" id="UP001058003">
    <property type="component" value="Chromosome"/>
</dbReference>
<name>A0A9Q9IJT5_9ACTN</name>
<dbReference type="InterPro" id="IPR026287">
    <property type="entry name" value="SoFic-like"/>
</dbReference>
<evidence type="ECO:0000256" key="2">
    <source>
        <dbReference type="PIRSR" id="PIRSR640198-1"/>
    </source>
</evidence>
<feature type="binding site" evidence="1">
    <location>
        <position position="267"/>
    </location>
    <ligand>
        <name>ATP</name>
        <dbReference type="ChEBI" id="CHEBI:30616"/>
    </ligand>
</feature>
<dbReference type="PANTHER" id="PTHR13504:SF38">
    <property type="entry name" value="FIDO DOMAIN-CONTAINING PROTEIN"/>
    <property type="match status" value="1"/>
</dbReference>
<evidence type="ECO:0000256" key="1">
    <source>
        <dbReference type="PIRSR" id="PIRSR038925-1"/>
    </source>
</evidence>
<feature type="domain" description="Fido" evidence="3">
    <location>
        <begin position="137"/>
        <end position="289"/>
    </location>
</feature>
<dbReference type="InterPro" id="IPR003812">
    <property type="entry name" value="Fido"/>
</dbReference>
<organism evidence="4 5">
    <name type="scientific">Dactylosporangium aurantiacum</name>
    <dbReference type="NCBI Taxonomy" id="35754"/>
    <lineage>
        <taxon>Bacteria</taxon>
        <taxon>Bacillati</taxon>
        <taxon>Actinomycetota</taxon>
        <taxon>Actinomycetes</taxon>
        <taxon>Micromonosporales</taxon>
        <taxon>Micromonosporaceae</taxon>
        <taxon>Dactylosporangium</taxon>
    </lineage>
</organism>